<dbReference type="AlphaFoldDB" id="A0AAV7PJX0"/>
<feature type="region of interest" description="Disordered" evidence="1">
    <location>
        <begin position="110"/>
        <end position="140"/>
    </location>
</feature>
<accession>A0AAV7PJX0</accession>
<reference evidence="2" key="1">
    <citation type="journal article" date="2022" name="bioRxiv">
        <title>Sequencing and chromosome-scale assembly of the giantPleurodeles waltlgenome.</title>
        <authorList>
            <person name="Brown T."/>
            <person name="Elewa A."/>
            <person name="Iarovenko S."/>
            <person name="Subramanian E."/>
            <person name="Araus A.J."/>
            <person name="Petzold A."/>
            <person name="Susuki M."/>
            <person name="Suzuki K.-i.T."/>
            <person name="Hayashi T."/>
            <person name="Toyoda A."/>
            <person name="Oliveira C."/>
            <person name="Osipova E."/>
            <person name="Leigh N.D."/>
            <person name="Simon A."/>
            <person name="Yun M.H."/>
        </authorList>
    </citation>
    <scope>NUCLEOTIDE SEQUENCE</scope>
    <source>
        <strain evidence="2">20211129_DDA</strain>
        <tissue evidence="2">Liver</tissue>
    </source>
</reference>
<evidence type="ECO:0000313" key="2">
    <source>
        <dbReference type="EMBL" id="KAJ1128601.1"/>
    </source>
</evidence>
<dbReference type="Proteomes" id="UP001066276">
    <property type="component" value="Chromosome 7"/>
</dbReference>
<comment type="caution">
    <text evidence="2">The sequence shown here is derived from an EMBL/GenBank/DDBJ whole genome shotgun (WGS) entry which is preliminary data.</text>
</comment>
<organism evidence="2 3">
    <name type="scientific">Pleurodeles waltl</name>
    <name type="common">Iberian ribbed newt</name>
    <dbReference type="NCBI Taxonomy" id="8319"/>
    <lineage>
        <taxon>Eukaryota</taxon>
        <taxon>Metazoa</taxon>
        <taxon>Chordata</taxon>
        <taxon>Craniata</taxon>
        <taxon>Vertebrata</taxon>
        <taxon>Euteleostomi</taxon>
        <taxon>Amphibia</taxon>
        <taxon>Batrachia</taxon>
        <taxon>Caudata</taxon>
        <taxon>Salamandroidea</taxon>
        <taxon>Salamandridae</taxon>
        <taxon>Pleurodelinae</taxon>
        <taxon>Pleurodeles</taxon>
    </lineage>
</organism>
<protein>
    <submittedName>
        <fullName evidence="2">Uncharacterized protein</fullName>
    </submittedName>
</protein>
<evidence type="ECO:0000313" key="3">
    <source>
        <dbReference type="Proteomes" id="UP001066276"/>
    </source>
</evidence>
<name>A0AAV7PJX0_PLEWA</name>
<sequence length="140" mass="15742">MSECGPGPIRLHPGQYWPPNIKSTMVKTGHVNRVLRSTAWGEPRVKRTPVAAAATHLKWQVHEVRATEDSQGPIGCAVRRRVTPMPTDLRGDGTELQSWLRNTVMREERDWKRPNTVRPAGQLELDFPEPGTMSVRGGTR</sequence>
<dbReference type="EMBL" id="JANPWB010000011">
    <property type="protein sequence ID" value="KAJ1128601.1"/>
    <property type="molecule type" value="Genomic_DNA"/>
</dbReference>
<evidence type="ECO:0000256" key="1">
    <source>
        <dbReference type="SAM" id="MobiDB-lite"/>
    </source>
</evidence>
<gene>
    <name evidence="2" type="ORF">NDU88_006978</name>
</gene>
<proteinExistence type="predicted"/>
<keyword evidence="3" id="KW-1185">Reference proteome</keyword>